<proteinExistence type="predicted"/>
<reference evidence="1" key="2">
    <citation type="journal article" date="2015" name="Data Brief">
        <title>Shoot transcriptome of the giant reed, Arundo donax.</title>
        <authorList>
            <person name="Barrero R.A."/>
            <person name="Guerrero F.D."/>
            <person name="Moolhuijzen P."/>
            <person name="Goolsby J.A."/>
            <person name="Tidwell J."/>
            <person name="Bellgard S.E."/>
            <person name="Bellgard M.I."/>
        </authorList>
    </citation>
    <scope>NUCLEOTIDE SEQUENCE</scope>
    <source>
        <tissue evidence="1">Shoot tissue taken approximately 20 cm above the soil surface</tissue>
    </source>
</reference>
<name>A0A0A9AV50_ARUDO</name>
<dbReference type="EMBL" id="GBRH01245100">
    <property type="protein sequence ID" value="JAD52795.1"/>
    <property type="molecule type" value="Transcribed_RNA"/>
</dbReference>
<organism evidence="1">
    <name type="scientific">Arundo donax</name>
    <name type="common">Giant reed</name>
    <name type="synonym">Donax arundinaceus</name>
    <dbReference type="NCBI Taxonomy" id="35708"/>
    <lineage>
        <taxon>Eukaryota</taxon>
        <taxon>Viridiplantae</taxon>
        <taxon>Streptophyta</taxon>
        <taxon>Embryophyta</taxon>
        <taxon>Tracheophyta</taxon>
        <taxon>Spermatophyta</taxon>
        <taxon>Magnoliopsida</taxon>
        <taxon>Liliopsida</taxon>
        <taxon>Poales</taxon>
        <taxon>Poaceae</taxon>
        <taxon>PACMAD clade</taxon>
        <taxon>Arundinoideae</taxon>
        <taxon>Arundineae</taxon>
        <taxon>Arundo</taxon>
    </lineage>
</organism>
<reference evidence="1" key="1">
    <citation type="submission" date="2014-09" db="EMBL/GenBank/DDBJ databases">
        <authorList>
            <person name="Magalhaes I.L.F."/>
            <person name="Oliveira U."/>
            <person name="Santos F.R."/>
            <person name="Vidigal T.H.D.A."/>
            <person name="Brescovit A.D."/>
            <person name="Santos A.J."/>
        </authorList>
    </citation>
    <scope>NUCLEOTIDE SEQUENCE</scope>
    <source>
        <tissue evidence="1">Shoot tissue taken approximately 20 cm above the soil surface</tissue>
    </source>
</reference>
<protein>
    <submittedName>
        <fullName evidence="1">Uncharacterized protein</fullName>
    </submittedName>
</protein>
<dbReference type="AlphaFoldDB" id="A0A0A9AV50"/>
<sequence length="82" mass="9062">MEEASSSSTHRDSAFWESLAAALLRASSPTKAHLVIPLLLLHSPVTQDAVQFIYFEFLSLRQTQEEISISPMGQNAACNAYH</sequence>
<evidence type="ECO:0000313" key="1">
    <source>
        <dbReference type="EMBL" id="JAD52795.1"/>
    </source>
</evidence>
<accession>A0A0A9AV50</accession>